<evidence type="ECO:0000313" key="1">
    <source>
        <dbReference type="EMBL" id="ULP51296.1"/>
    </source>
</evidence>
<protein>
    <submittedName>
        <fullName evidence="1">Uncharacterized protein</fullName>
    </submittedName>
</protein>
<proteinExistence type="predicted"/>
<accession>A0ABY3V894</accession>
<dbReference type="EMBL" id="CP092429">
    <property type="protein sequence ID" value="ULP51296.1"/>
    <property type="molecule type" value="Genomic_DNA"/>
</dbReference>
<reference evidence="1" key="1">
    <citation type="submission" date="2022-08" db="EMBL/GenBank/DDBJ databases">
        <title>Whole genome sequencing of non-tuberculosis mycobacteria type-strains.</title>
        <authorList>
            <person name="Igarashi Y."/>
            <person name="Osugi A."/>
            <person name="Mitarai S."/>
        </authorList>
    </citation>
    <scope>NUCLEOTIDE SEQUENCE</scope>
    <source>
        <strain evidence="1">ATCC 19423</strain>
    </source>
</reference>
<name>A0ABY3V894_MYCUL</name>
<organism evidence="1 2">
    <name type="scientific">Mycobacterium ulcerans</name>
    <dbReference type="NCBI Taxonomy" id="1809"/>
    <lineage>
        <taxon>Bacteria</taxon>
        <taxon>Bacillati</taxon>
        <taxon>Actinomycetota</taxon>
        <taxon>Actinomycetes</taxon>
        <taxon>Mycobacteriales</taxon>
        <taxon>Mycobacteriaceae</taxon>
        <taxon>Mycobacterium</taxon>
        <taxon>Mycobacterium ulcerans group</taxon>
    </lineage>
</organism>
<keyword evidence="2" id="KW-1185">Reference proteome</keyword>
<sequence>MYEAVSTTLADKHLEQVTAIAVEAGKLTLKYRQNPEVTEKGDHGDDTSPVT</sequence>
<dbReference type="Proteomes" id="UP001055253">
    <property type="component" value="Chromosome"/>
</dbReference>
<dbReference type="RefSeq" id="WP_232047503.1">
    <property type="nucleotide sequence ID" value="NZ_CP085200.1"/>
</dbReference>
<gene>
    <name evidence="1" type="ORF">MJO63_21375</name>
</gene>
<evidence type="ECO:0000313" key="2">
    <source>
        <dbReference type="Proteomes" id="UP001055253"/>
    </source>
</evidence>